<evidence type="ECO:0000256" key="10">
    <source>
        <dbReference type="ARBA" id="ARBA00022553"/>
    </source>
</evidence>
<keyword evidence="13" id="KW-0227">DNA damage</keyword>
<dbReference type="GO" id="GO:0005694">
    <property type="term" value="C:chromosome"/>
    <property type="evidence" value="ECO:0007669"/>
    <property type="project" value="UniProtKB-SubCell"/>
</dbReference>
<dbReference type="OrthoDB" id="539158at2759"/>
<evidence type="ECO:0000256" key="4">
    <source>
        <dbReference type="ARBA" id="ARBA00010791"/>
    </source>
</evidence>
<keyword evidence="14" id="KW-0418">Kinase</keyword>
<dbReference type="InterPro" id="IPR034670">
    <property type="entry name" value="Chk1_catalytic_dom"/>
</dbReference>
<dbReference type="SMART" id="SM00220">
    <property type="entry name" value="S_TKc"/>
    <property type="match status" value="1"/>
</dbReference>
<dbReference type="PROSITE" id="PS50011">
    <property type="entry name" value="PROTEIN_KINASE_DOM"/>
    <property type="match status" value="1"/>
</dbReference>
<dbReference type="PROSITE" id="PS00108">
    <property type="entry name" value="PROTEIN_KINASE_ST"/>
    <property type="match status" value="1"/>
</dbReference>
<dbReference type="VEuPathDB" id="VectorBase:SCAU005879"/>
<evidence type="ECO:0000256" key="5">
    <source>
        <dbReference type="ARBA" id="ARBA00012513"/>
    </source>
</evidence>
<dbReference type="AlphaFoldDB" id="A0A1I8P8U2"/>
<keyword evidence="18" id="KW-0131">Cell cycle</keyword>
<dbReference type="FunFam" id="3.30.310.80:FF:000007">
    <property type="entry name" value="Serine/threonine-protein kinase Chk1 isoform 1"/>
    <property type="match status" value="1"/>
</dbReference>
<keyword evidence="11" id="KW-0808">Transferase</keyword>
<evidence type="ECO:0000256" key="17">
    <source>
        <dbReference type="ARBA" id="ARBA00023242"/>
    </source>
</evidence>
<dbReference type="EnsemblMetazoa" id="SCAU005879-RA">
    <property type="protein sequence ID" value="SCAU005879-PA"/>
    <property type="gene ID" value="SCAU005879"/>
</dbReference>
<dbReference type="GO" id="GO:0005634">
    <property type="term" value="C:nucleus"/>
    <property type="evidence" value="ECO:0007669"/>
    <property type="project" value="UniProtKB-SubCell"/>
</dbReference>
<evidence type="ECO:0000256" key="18">
    <source>
        <dbReference type="ARBA" id="ARBA00023306"/>
    </source>
</evidence>
<evidence type="ECO:0000256" key="19">
    <source>
        <dbReference type="ARBA" id="ARBA00030691"/>
    </source>
</evidence>
<dbReference type="CDD" id="cd14069">
    <property type="entry name" value="STKc_Chk1"/>
    <property type="match status" value="1"/>
</dbReference>
<evidence type="ECO:0000256" key="23">
    <source>
        <dbReference type="ARBA" id="ARBA00070697"/>
    </source>
</evidence>
<keyword evidence="12 24" id="KW-0547">Nucleotide-binding</keyword>
<evidence type="ECO:0000256" key="20">
    <source>
        <dbReference type="ARBA" id="ARBA00032547"/>
    </source>
</evidence>
<evidence type="ECO:0000256" key="13">
    <source>
        <dbReference type="ARBA" id="ARBA00022763"/>
    </source>
</evidence>
<comment type="catalytic activity">
    <reaction evidence="22">
        <text>L-seryl-[protein] + ATP = O-phospho-L-seryl-[protein] + ADP + H(+)</text>
        <dbReference type="Rhea" id="RHEA:17989"/>
        <dbReference type="Rhea" id="RHEA-COMP:9863"/>
        <dbReference type="Rhea" id="RHEA-COMP:11604"/>
        <dbReference type="ChEBI" id="CHEBI:15378"/>
        <dbReference type="ChEBI" id="CHEBI:29999"/>
        <dbReference type="ChEBI" id="CHEBI:30616"/>
        <dbReference type="ChEBI" id="CHEBI:83421"/>
        <dbReference type="ChEBI" id="CHEBI:456216"/>
        <dbReference type="EC" id="2.7.11.1"/>
    </reaction>
</comment>
<evidence type="ECO:0000256" key="11">
    <source>
        <dbReference type="ARBA" id="ARBA00022679"/>
    </source>
</evidence>
<evidence type="ECO:0000256" key="2">
    <source>
        <dbReference type="ARBA" id="ARBA00004286"/>
    </source>
</evidence>
<accession>A0A1I8P8U2</accession>
<dbReference type="GO" id="GO:0004674">
    <property type="term" value="F:protein serine/threonine kinase activity"/>
    <property type="evidence" value="ECO:0007669"/>
    <property type="project" value="UniProtKB-KW"/>
</dbReference>
<dbReference type="PROSITE" id="PS00107">
    <property type="entry name" value="PROTEIN_KINASE_ATP"/>
    <property type="match status" value="1"/>
</dbReference>
<evidence type="ECO:0000256" key="25">
    <source>
        <dbReference type="SAM" id="MobiDB-lite"/>
    </source>
</evidence>
<dbReference type="Gene3D" id="3.30.200.20">
    <property type="entry name" value="Phosphorylase Kinase, domain 1"/>
    <property type="match status" value="1"/>
</dbReference>
<gene>
    <name evidence="27" type="primary">106082767</name>
</gene>
<dbReference type="FunFam" id="1.10.510.10:FF:000301">
    <property type="entry name" value="Serine/threonine-protein kinase Chk1"/>
    <property type="match status" value="1"/>
</dbReference>
<evidence type="ECO:0000313" key="27">
    <source>
        <dbReference type="EnsemblMetazoa" id="SCAU005879-PB"/>
    </source>
</evidence>
<dbReference type="PANTHER" id="PTHR24346">
    <property type="entry name" value="MAP/MICROTUBULE AFFINITY-REGULATING KINASE"/>
    <property type="match status" value="1"/>
</dbReference>
<dbReference type="SUPFAM" id="SSF56112">
    <property type="entry name" value="Protein kinase-like (PK-like)"/>
    <property type="match status" value="1"/>
</dbReference>
<dbReference type="Pfam" id="PF00069">
    <property type="entry name" value="Pkinase"/>
    <property type="match status" value="1"/>
</dbReference>
<feature type="region of interest" description="Disordered" evidence="25">
    <location>
        <begin position="325"/>
        <end position="349"/>
    </location>
</feature>
<dbReference type="EnsemblMetazoa" id="SCAU005879-RB">
    <property type="protein sequence ID" value="SCAU005879-PB"/>
    <property type="gene ID" value="SCAU005879"/>
</dbReference>
<keyword evidence="17" id="KW-0539">Nucleus</keyword>
<keyword evidence="9" id="KW-0723">Serine/threonine-protein kinase</keyword>
<feature type="compositionally biased region" description="Polar residues" evidence="25">
    <location>
        <begin position="333"/>
        <end position="349"/>
    </location>
</feature>
<name>A0A1I8P8U2_STOCA</name>
<keyword evidence="28" id="KW-1185">Reference proteome</keyword>
<evidence type="ECO:0000256" key="21">
    <source>
        <dbReference type="ARBA" id="ARBA00047899"/>
    </source>
</evidence>
<evidence type="ECO:0000256" key="9">
    <source>
        <dbReference type="ARBA" id="ARBA00022527"/>
    </source>
</evidence>
<evidence type="ECO:0000256" key="6">
    <source>
        <dbReference type="ARBA" id="ARBA00022045"/>
    </source>
</evidence>
<evidence type="ECO:0000259" key="26">
    <source>
        <dbReference type="PROSITE" id="PS50011"/>
    </source>
</evidence>
<dbReference type="GO" id="GO:0000077">
    <property type="term" value="P:DNA damage checkpoint signaling"/>
    <property type="evidence" value="ECO:0007669"/>
    <property type="project" value="InterPro"/>
</dbReference>
<proteinExistence type="inferred from homology"/>
<dbReference type="STRING" id="35570.A0A1I8P8U2"/>
<comment type="subcellular location">
    <subcellularLocation>
        <location evidence="2">Chromosome</location>
    </subcellularLocation>
    <subcellularLocation>
        <location evidence="3">Cytoplasm</location>
        <location evidence="3">Cytoskeleton</location>
        <location evidence="3">Microtubule organizing center</location>
        <location evidence="3">Centrosome</location>
    </subcellularLocation>
    <subcellularLocation>
        <location evidence="1">Nucleus</location>
    </subcellularLocation>
</comment>
<evidence type="ECO:0000256" key="24">
    <source>
        <dbReference type="PROSITE-ProRule" id="PRU10141"/>
    </source>
</evidence>
<dbReference type="InterPro" id="IPR011009">
    <property type="entry name" value="Kinase-like_dom_sf"/>
</dbReference>
<evidence type="ECO:0000256" key="14">
    <source>
        <dbReference type="ARBA" id="ARBA00022777"/>
    </source>
</evidence>
<dbReference type="EC" id="2.7.11.1" evidence="5"/>
<feature type="domain" description="Protein kinase" evidence="26">
    <location>
        <begin position="44"/>
        <end position="301"/>
    </location>
</feature>
<keyword evidence="15 24" id="KW-0067">ATP-binding</keyword>
<protein>
    <recommendedName>
        <fullName evidence="23">Serine/threonine-protein kinase CHK1</fullName>
        <ecNumber evidence="5">2.7.11.1</ecNumber>
    </recommendedName>
    <alternativeName>
        <fullName evidence="19">CHK1 checkpoint homolog</fullName>
    </alternativeName>
    <alternativeName>
        <fullName evidence="20">Checkpoint kinase-1</fullName>
    </alternativeName>
    <alternativeName>
        <fullName evidence="6">Serine/threonine-protein kinase Chk1</fullName>
    </alternativeName>
</protein>
<dbReference type="Proteomes" id="UP000095300">
    <property type="component" value="Unassembled WGS sequence"/>
</dbReference>
<dbReference type="GO" id="GO:0005524">
    <property type="term" value="F:ATP binding"/>
    <property type="evidence" value="ECO:0007669"/>
    <property type="project" value="UniProtKB-UniRule"/>
</dbReference>
<keyword evidence="16" id="KW-0206">Cytoskeleton</keyword>
<evidence type="ECO:0000256" key="22">
    <source>
        <dbReference type="ARBA" id="ARBA00048679"/>
    </source>
</evidence>
<evidence type="ECO:0000256" key="7">
    <source>
        <dbReference type="ARBA" id="ARBA00022454"/>
    </source>
</evidence>
<comment type="catalytic activity">
    <reaction evidence="21">
        <text>L-threonyl-[protein] + ATP = O-phospho-L-threonyl-[protein] + ADP + H(+)</text>
        <dbReference type="Rhea" id="RHEA:46608"/>
        <dbReference type="Rhea" id="RHEA-COMP:11060"/>
        <dbReference type="Rhea" id="RHEA-COMP:11605"/>
        <dbReference type="ChEBI" id="CHEBI:15378"/>
        <dbReference type="ChEBI" id="CHEBI:30013"/>
        <dbReference type="ChEBI" id="CHEBI:30616"/>
        <dbReference type="ChEBI" id="CHEBI:61977"/>
        <dbReference type="ChEBI" id="CHEBI:456216"/>
        <dbReference type="EC" id="2.7.11.1"/>
    </reaction>
</comment>
<evidence type="ECO:0000256" key="12">
    <source>
        <dbReference type="ARBA" id="ARBA00022741"/>
    </source>
</evidence>
<keyword evidence="10" id="KW-0597">Phosphoprotein</keyword>
<feature type="compositionally biased region" description="Low complexity" evidence="25">
    <location>
        <begin position="10"/>
        <end position="37"/>
    </location>
</feature>
<dbReference type="Gene3D" id="1.10.510.10">
    <property type="entry name" value="Transferase(Phosphotransferase) domain 1"/>
    <property type="match status" value="1"/>
</dbReference>
<dbReference type="InterPro" id="IPR008271">
    <property type="entry name" value="Ser/Thr_kinase_AS"/>
</dbReference>
<keyword evidence="7" id="KW-0158">Chromosome</keyword>
<dbReference type="GO" id="GO:0005813">
    <property type="term" value="C:centrosome"/>
    <property type="evidence" value="ECO:0007669"/>
    <property type="project" value="UniProtKB-SubCell"/>
</dbReference>
<evidence type="ECO:0000256" key="16">
    <source>
        <dbReference type="ARBA" id="ARBA00023212"/>
    </source>
</evidence>
<reference evidence="28" key="1">
    <citation type="submission" date="2015-05" db="EMBL/GenBank/DDBJ databases">
        <authorList>
            <person name="Wilson R.K."/>
            <person name="Warren W.C."/>
            <person name="Olafson P."/>
        </authorList>
    </citation>
    <scope>NUCLEOTIDE SEQUENCE [LARGE SCALE GENOMIC DNA]</scope>
    <source>
        <strain evidence="28">USDA</strain>
    </source>
</reference>
<keyword evidence="8" id="KW-0963">Cytoplasm</keyword>
<evidence type="ECO:0000256" key="3">
    <source>
        <dbReference type="ARBA" id="ARBA00004300"/>
    </source>
</evidence>
<dbReference type="InterPro" id="IPR000719">
    <property type="entry name" value="Prot_kinase_dom"/>
</dbReference>
<evidence type="ECO:0000313" key="28">
    <source>
        <dbReference type="Proteomes" id="UP000095300"/>
    </source>
</evidence>
<evidence type="ECO:0000256" key="15">
    <source>
        <dbReference type="ARBA" id="ARBA00022840"/>
    </source>
</evidence>
<dbReference type="KEGG" id="scac:106082767"/>
<feature type="region of interest" description="Disordered" evidence="25">
    <location>
        <begin position="9"/>
        <end position="37"/>
    </location>
</feature>
<dbReference type="GO" id="GO:0033314">
    <property type="term" value="P:mitotic DNA replication checkpoint signaling"/>
    <property type="evidence" value="ECO:0007669"/>
    <property type="project" value="UniProtKB-ARBA"/>
</dbReference>
<evidence type="ECO:0000256" key="8">
    <source>
        <dbReference type="ARBA" id="ARBA00022490"/>
    </source>
</evidence>
<organism evidence="27 28">
    <name type="scientific">Stomoxys calcitrans</name>
    <name type="common">Stable fly</name>
    <name type="synonym">Conops calcitrans</name>
    <dbReference type="NCBI Taxonomy" id="35570"/>
    <lineage>
        <taxon>Eukaryota</taxon>
        <taxon>Metazoa</taxon>
        <taxon>Ecdysozoa</taxon>
        <taxon>Arthropoda</taxon>
        <taxon>Hexapoda</taxon>
        <taxon>Insecta</taxon>
        <taxon>Pterygota</taxon>
        <taxon>Neoptera</taxon>
        <taxon>Endopterygota</taxon>
        <taxon>Diptera</taxon>
        <taxon>Brachycera</taxon>
        <taxon>Muscomorpha</taxon>
        <taxon>Muscoidea</taxon>
        <taxon>Muscidae</taxon>
        <taxon>Stomoxys</taxon>
    </lineage>
</organism>
<reference evidence="27" key="2">
    <citation type="submission" date="2020-05" db="UniProtKB">
        <authorList>
            <consortium name="EnsemblMetazoa"/>
        </authorList>
    </citation>
    <scope>IDENTIFICATION</scope>
    <source>
        <strain evidence="27">USDA</strain>
    </source>
</reference>
<dbReference type="InterPro" id="IPR017441">
    <property type="entry name" value="Protein_kinase_ATP_BS"/>
</dbReference>
<dbReference type="FunFam" id="3.30.200.20:FF:000229">
    <property type="entry name" value="Serine/threonine-protein kinase Chk1"/>
    <property type="match status" value="1"/>
</dbReference>
<dbReference type="GO" id="GO:0005737">
    <property type="term" value="C:cytoplasm"/>
    <property type="evidence" value="ECO:0007669"/>
    <property type="project" value="TreeGrafter"/>
</dbReference>
<comment type="similarity">
    <text evidence="4">Belongs to the protein kinase superfamily. CAMK Ser/Thr protein kinase family. NIM1 subfamily.</text>
</comment>
<sequence length="530" mass="60452">MSTSILAALSSSNGNGNTNGNSTTNNGSHNSSNGNGNREFVEGWTLAQTLGEGAYGEVKLLINRQTGEAVAMKMVDLKKHSDAIVSVRKEICIQKMLQDQHILRFFGNRSHGHIEYIFLEYAAGGELFDRIEPDIGMPQHEAQRYFTQLLSGMQYLHQRGITHRDLKPENLLLDEHDNIKISDFGMATMFRCKGKERLLDKRCGTLPYVAPEVLLKPYHAQPADIWSCGIILVTMLAGELPWDEPSVQCQEFINWKDNDRWTTQTPWSKLDTLAISLLRKVLATNPTYRMTLDKIMAHKWCNMEFIDSDRSRDLVDSAAALEIRSPKAKRQRQMSSHHSTNSNPNIDDTISRNYCSQPLPVFKHDFEAPSNPEEAADHPAAREHRLGFCFSQPAMLDDLLLCTQMNQTQSASQNLFQRLVRRMTRFFVTMRQEETIKRLVATIEKLGYTWKICEDNLVVTITTIDRRKLHLVFKAHIIEMDGKILLDFRLSKGCGLEFKRRFIKIKQLMEDVVLKGPVTWPIAIATNCVP</sequence>
<feature type="binding site" evidence="24">
    <location>
        <position position="73"/>
    </location>
    <ligand>
        <name>ATP</name>
        <dbReference type="ChEBI" id="CHEBI:30616"/>
    </ligand>
</feature>
<evidence type="ECO:0000256" key="1">
    <source>
        <dbReference type="ARBA" id="ARBA00004123"/>
    </source>
</evidence>
<dbReference type="PANTHER" id="PTHR24346:SF107">
    <property type="entry name" value="SERINE_THREONINE-PROTEIN KINASE CHK1"/>
    <property type="match status" value="1"/>
</dbReference>
<dbReference type="Gene3D" id="3.30.310.80">
    <property type="entry name" value="Kinase associated domain 1, KA1"/>
    <property type="match status" value="1"/>
</dbReference>